<proteinExistence type="predicted"/>
<name>A0A2M7D8G1_9BACT</name>
<evidence type="ECO:0000256" key="6">
    <source>
        <dbReference type="ARBA" id="ARBA00022917"/>
    </source>
</evidence>
<evidence type="ECO:0000256" key="2">
    <source>
        <dbReference type="ARBA" id="ARBA00019110"/>
    </source>
</evidence>
<dbReference type="InterPro" id="IPR045864">
    <property type="entry name" value="aa-tRNA-synth_II/BPL/LPL"/>
</dbReference>
<dbReference type="Gene3D" id="3.30.930.10">
    <property type="entry name" value="Bira Bifunctional Protein, Domain 2"/>
    <property type="match status" value="1"/>
</dbReference>
<protein>
    <recommendedName>
        <fullName evidence="2">Proline--tRNA ligase</fullName>
        <ecNumber evidence="1">6.1.1.15</ecNumber>
    </recommendedName>
    <alternativeName>
        <fullName evidence="8">Prolyl-tRNA synthetase</fullName>
    </alternativeName>
</protein>
<keyword evidence="5" id="KW-0067">ATP-binding</keyword>
<dbReference type="EC" id="6.1.1.15" evidence="1"/>
<dbReference type="InterPro" id="IPR002316">
    <property type="entry name" value="Pro-tRNA-ligase_IIa"/>
</dbReference>
<dbReference type="EMBL" id="PEUA01000016">
    <property type="protein sequence ID" value="PIV43319.1"/>
    <property type="molecule type" value="Genomic_DNA"/>
</dbReference>
<dbReference type="Pfam" id="PF03129">
    <property type="entry name" value="HGTP_anticodon"/>
    <property type="match status" value="1"/>
</dbReference>
<evidence type="ECO:0000313" key="12">
    <source>
        <dbReference type="Proteomes" id="UP000230304"/>
    </source>
</evidence>
<dbReference type="AlphaFoldDB" id="A0A2M7D8G1"/>
<evidence type="ECO:0000256" key="9">
    <source>
        <dbReference type="ARBA" id="ARBA00047671"/>
    </source>
</evidence>
<comment type="catalytic activity">
    <reaction evidence="9">
        <text>tRNA(Pro) + L-proline + ATP = L-prolyl-tRNA(Pro) + AMP + diphosphate</text>
        <dbReference type="Rhea" id="RHEA:14305"/>
        <dbReference type="Rhea" id="RHEA-COMP:9700"/>
        <dbReference type="Rhea" id="RHEA-COMP:9702"/>
        <dbReference type="ChEBI" id="CHEBI:30616"/>
        <dbReference type="ChEBI" id="CHEBI:33019"/>
        <dbReference type="ChEBI" id="CHEBI:60039"/>
        <dbReference type="ChEBI" id="CHEBI:78442"/>
        <dbReference type="ChEBI" id="CHEBI:78532"/>
        <dbReference type="ChEBI" id="CHEBI:456215"/>
        <dbReference type="EC" id="6.1.1.15"/>
    </reaction>
</comment>
<evidence type="ECO:0000256" key="5">
    <source>
        <dbReference type="ARBA" id="ARBA00022840"/>
    </source>
</evidence>
<dbReference type="CDD" id="cd00861">
    <property type="entry name" value="ProRS_anticodon_short"/>
    <property type="match status" value="1"/>
</dbReference>
<evidence type="ECO:0000256" key="1">
    <source>
        <dbReference type="ARBA" id="ARBA00012831"/>
    </source>
</evidence>
<keyword evidence="6" id="KW-0648">Protein biosynthesis</keyword>
<accession>A0A2M7D8G1</accession>
<dbReference type="GO" id="GO:0004827">
    <property type="term" value="F:proline-tRNA ligase activity"/>
    <property type="evidence" value="ECO:0007669"/>
    <property type="project" value="UniProtKB-EC"/>
</dbReference>
<dbReference type="InterPro" id="IPR050062">
    <property type="entry name" value="Pro-tRNA_synthetase"/>
</dbReference>
<dbReference type="InterPro" id="IPR004154">
    <property type="entry name" value="Anticodon-bd"/>
</dbReference>
<reference evidence="12" key="1">
    <citation type="submission" date="2017-09" db="EMBL/GenBank/DDBJ databases">
        <title>Depth-based differentiation of microbial function through sediment-hosted aquifers and enrichment of novel symbionts in the deep terrestrial subsurface.</title>
        <authorList>
            <person name="Probst A.J."/>
            <person name="Ladd B."/>
            <person name="Jarett J.K."/>
            <person name="Geller-Mcgrath D.E."/>
            <person name="Sieber C.M.K."/>
            <person name="Emerson J.B."/>
            <person name="Anantharaman K."/>
            <person name="Thomas B.C."/>
            <person name="Malmstrom R."/>
            <person name="Stieglmeier M."/>
            <person name="Klingl A."/>
            <person name="Woyke T."/>
            <person name="Ryan C.M."/>
            <person name="Banfield J.F."/>
        </authorList>
    </citation>
    <scope>NUCLEOTIDE SEQUENCE [LARGE SCALE GENOMIC DNA]</scope>
</reference>
<dbReference type="Proteomes" id="UP000230304">
    <property type="component" value="Unassembled WGS sequence"/>
</dbReference>
<comment type="caution">
    <text evidence="11">The sequence shown here is derived from an EMBL/GenBank/DDBJ whole genome shotgun (WGS) entry which is preliminary data.</text>
</comment>
<dbReference type="PROSITE" id="PS50862">
    <property type="entry name" value="AA_TRNA_LIGASE_II"/>
    <property type="match status" value="1"/>
</dbReference>
<keyword evidence="4" id="KW-0547">Nucleotide-binding</keyword>
<dbReference type="GO" id="GO:0005829">
    <property type="term" value="C:cytosol"/>
    <property type="evidence" value="ECO:0007669"/>
    <property type="project" value="TreeGrafter"/>
</dbReference>
<dbReference type="PANTHER" id="PTHR42753">
    <property type="entry name" value="MITOCHONDRIAL RIBOSOME PROTEIN L39/PROLYL-TRNA LIGASE FAMILY MEMBER"/>
    <property type="match status" value="1"/>
</dbReference>
<dbReference type="Pfam" id="PF00587">
    <property type="entry name" value="tRNA-synt_2b"/>
    <property type="match status" value="1"/>
</dbReference>
<dbReference type="InterPro" id="IPR036621">
    <property type="entry name" value="Anticodon-bd_dom_sf"/>
</dbReference>
<dbReference type="SUPFAM" id="SSF55681">
    <property type="entry name" value="Class II aaRS and biotin synthetases"/>
    <property type="match status" value="1"/>
</dbReference>
<organism evidence="11 12">
    <name type="scientific">Candidatus Nealsonbacteria bacterium CG02_land_8_20_14_3_00_40_11</name>
    <dbReference type="NCBI Taxonomy" id="1974700"/>
    <lineage>
        <taxon>Bacteria</taxon>
        <taxon>Candidatus Nealsoniibacteriota</taxon>
    </lineage>
</organism>
<evidence type="ECO:0000256" key="4">
    <source>
        <dbReference type="ARBA" id="ARBA00022741"/>
    </source>
</evidence>
<dbReference type="InterPro" id="IPR002314">
    <property type="entry name" value="aa-tRNA-synt_IIb"/>
</dbReference>
<sequence length="424" mass="48950">MRQSQLFCKTKKEAPKDEISINARFLIRAGFIDKLMAGVYTFLPLGWRVMKKIENIIREEINNIGGEELLMPSLQPKELYTQTDIGPENKEGWGRMREVMYELKDKTGRDVGFGSTHEEVAVDIAKKFINSYKDLPVYFYQFQNKFRQEKRAKSGIIRTREFIMKDLYSFHKTAEELDRYYFEEAAKAYKKIFSRAECNSLMVEASGGSFTKHFSHEFQAICEAGEDKIAHCEKCDFAQNIEIYNKTGKTKCPKCGGKIIISKSVEIGNFFRFYDKYAKSMNMYFRDEKGNKQPIHLGSYGIGLGRLMGTVVENNHDEKGIIWPKEIAPFSVHLISLENSPQVKKTAGKLYKELTEADIEVLYDDRDKSTGEKFAEADLIGIPQRLVISERTLKENSVELKQRSENRIKLIKLGQVKNYVENVK</sequence>
<evidence type="ECO:0000256" key="3">
    <source>
        <dbReference type="ARBA" id="ARBA00022598"/>
    </source>
</evidence>
<gene>
    <name evidence="11" type="ORF">COS26_00695</name>
</gene>
<dbReference type="GO" id="GO:0005524">
    <property type="term" value="F:ATP binding"/>
    <property type="evidence" value="ECO:0007669"/>
    <property type="project" value="UniProtKB-KW"/>
</dbReference>
<dbReference type="InterPro" id="IPR044140">
    <property type="entry name" value="ProRS_anticodon_short"/>
</dbReference>
<dbReference type="SUPFAM" id="SSF52954">
    <property type="entry name" value="Class II aaRS ABD-related"/>
    <property type="match status" value="1"/>
</dbReference>
<dbReference type="PRINTS" id="PR01046">
    <property type="entry name" value="TRNASYNTHPRO"/>
</dbReference>
<evidence type="ECO:0000256" key="7">
    <source>
        <dbReference type="ARBA" id="ARBA00023146"/>
    </source>
</evidence>
<evidence type="ECO:0000313" key="11">
    <source>
        <dbReference type="EMBL" id="PIV43319.1"/>
    </source>
</evidence>
<dbReference type="InterPro" id="IPR006195">
    <property type="entry name" value="aa-tRNA-synth_II"/>
</dbReference>
<evidence type="ECO:0000259" key="10">
    <source>
        <dbReference type="PROSITE" id="PS50862"/>
    </source>
</evidence>
<dbReference type="PANTHER" id="PTHR42753:SF2">
    <property type="entry name" value="PROLINE--TRNA LIGASE"/>
    <property type="match status" value="1"/>
</dbReference>
<keyword evidence="7" id="KW-0030">Aminoacyl-tRNA synthetase</keyword>
<evidence type="ECO:0000256" key="8">
    <source>
        <dbReference type="ARBA" id="ARBA00029731"/>
    </source>
</evidence>
<dbReference type="GO" id="GO:0006433">
    <property type="term" value="P:prolyl-tRNA aminoacylation"/>
    <property type="evidence" value="ECO:0007669"/>
    <property type="project" value="InterPro"/>
</dbReference>
<keyword evidence="3" id="KW-0436">Ligase</keyword>
<feature type="domain" description="Aminoacyl-transfer RNA synthetases class-II family profile" evidence="10">
    <location>
        <begin position="17"/>
        <end position="324"/>
    </location>
</feature>
<dbReference type="Gene3D" id="3.40.50.800">
    <property type="entry name" value="Anticodon-binding domain"/>
    <property type="match status" value="1"/>
</dbReference>